<organism evidence="1 2">
    <name type="scientific">Helicobacter ganmani</name>
    <dbReference type="NCBI Taxonomy" id="60246"/>
    <lineage>
        <taxon>Bacteria</taxon>
        <taxon>Pseudomonadati</taxon>
        <taxon>Campylobacterota</taxon>
        <taxon>Epsilonproteobacteria</taxon>
        <taxon>Campylobacterales</taxon>
        <taxon>Helicobacteraceae</taxon>
        <taxon>Helicobacter</taxon>
    </lineage>
</organism>
<keyword evidence="2" id="KW-1185">Reference proteome</keyword>
<sequence length="80" mass="9160">MEWLGLSFCAQGEYPLESVKACKGFVVLLRGLIYARLWICTKVVEASAMRTTKFYKFSRKDKAILYFLFPCGIPQAYPPV</sequence>
<protein>
    <submittedName>
        <fullName evidence="1">Uncharacterized protein</fullName>
    </submittedName>
</protein>
<gene>
    <name evidence="1" type="ORF">CQA43_07305</name>
</gene>
<evidence type="ECO:0000313" key="1">
    <source>
        <dbReference type="EMBL" id="RDU62386.1"/>
    </source>
</evidence>
<dbReference type="AlphaFoldDB" id="A0A3D8IBR9"/>
<comment type="caution">
    <text evidence="1">The sequence shown here is derived from an EMBL/GenBank/DDBJ whole genome shotgun (WGS) entry which is preliminary data.</text>
</comment>
<dbReference type="EMBL" id="NXLS01000007">
    <property type="protein sequence ID" value="RDU62386.1"/>
    <property type="molecule type" value="Genomic_DNA"/>
</dbReference>
<proteinExistence type="predicted"/>
<accession>A0A3D8IBR9</accession>
<dbReference type="Proteomes" id="UP000256650">
    <property type="component" value="Unassembled WGS sequence"/>
</dbReference>
<dbReference type="RefSeq" id="WP_115551951.1">
    <property type="nucleotide sequence ID" value="NZ_CAOOIB010000007.1"/>
</dbReference>
<name>A0A3D8IBR9_9HELI</name>
<evidence type="ECO:0000313" key="2">
    <source>
        <dbReference type="Proteomes" id="UP000256650"/>
    </source>
</evidence>
<reference evidence="1 2" key="1">
    <citation type="submission" date="2018-04" db="EMBL/GenBank/DDBJ databases">
        <title>Novel Campyloabacter and Helicobacter Species and Strains.</title>
        <authorList>
            <person name="Mannion A.J."/>
            <person name="Shen Z."/>
            <person name="Fox J.G."/>
        </authorList>
    </citation>
    <scope>NUCLEOTIDE SEQUENCE [LARGE SCALE GENOMIC DNA]</scope>
    <source>
        <strain evidence="1 2">MIT 99-5101</strain>
    </source>
</reference>